<accession>W7Y9B9</accession>
<dbReference type="RefSeq" id="WP_027471793.1">
    <property type="nucleotide sequence ID" value="NZ_BAMD01000061.1"/>
</dbReference>
<reference evidence="2 3" key="1">
    <citation type="journal article" date="2014" name="Genome Announc.">
        <title>Draft Genome Sequence of Cytophaga fermentans JCM 21142T, a Facultative Anaerobe Isolated from Marine Mud.</title>
        <authorList>
            <person name="Starns D."/>
            <person name="Oshima K."/>
            <person name="Suda W."/>
            <person name="Iino T."/>
            <person name="Yuki M."/>
            <person name="Inoue J."/>
            <person name="Kitamura K."/>
            <person name="Iida T."/>
            <person name="Darby A."/>
            <person name="Hattori M."/>
            <person name="Ohkuma M."/>
        </authorList>
    </citation>
    <scope>NUCLEOTIDE SEQUENCE [LARGE SCALE GENOMIC DNA]</scope>
    <source>
        <strain evidence="2 3">JCM 21142</strain>
    </source>
</reference>
<dbReference type="eggNOG" id="COG0438">
    <property type="taxonomic scope" value="Bacteria"/>
</dbReference>
<sequence>MDRKQIGLIYAYNETWIGGTYYVENIIKALDALPDGEKPFLHIFTKDEDTYRQLQEKVNYPHCKYHSLTVTLGLFKRFINFVSVKTTGKNYIRGIKNEKEISFYYPNPNAFIFKDVSPKKLVYWIPDFQEIHLPHCFSEAELGNKALQRSHMALTAQNIVFSSSDALKDFQQLYPECQAKLNILRFTVHSQADTNISSDIWEAIKSKYQITDDYFLCPNQLWMHKNHITVLKALRELKNSTIKVLFSGKEEDYRNPNFPAELKTRVDEYDISNVASFIGFIPKSDLDILIQNATAIVQPSLFEGWNTGLEEAKLKNKFIIASNINVHQEQLNDYPNKVFFEKENDIQLAQILNTLIVQIQPYNYQEKTLAFARQFVNINI</sequence>
<evidence type="ECO:0000259" key="1">
    <source>
        <dbReference type="Pfam" id="PF00534"/>
    </source>
</evidence>
<evidence type="ECO:0000313" key="3">
    <source>
        <dbReference type="Proteomes" id="UP000019402"/>
    </source>
</evidence>
<proteinExistence type="predicted"/>
<protein>
    <submittedName>
        <fullName evidence="2">Glycosyltransferase</fullName>
    </submittedName>
</protein>
<keyword evidence="2" id="KW-0808">Transferase</keyword>
<name>W7Y9B9_9BACT</name>
<dbReference type="PANTHER" id="PTHR46401:SF8">
    <property type="entry name" value="BLL6006 PROTEIN"/>
    <property type="match status" value="1"/>
</dbReference>
<dbReference type="Pfam" id="PF00534">
    <property type="entry name" value="Glycos_transf_1"/>
    <property type="match status" value="1"/>
</dbReference>
<dbReference type="OrthoDB" id="9792269at2"/>
<dbReference type="Proteomes" id="UP000019402">
    <property type="component" value="Unassembled WGS sequence"/>
</dbReference>
<dbReference type="AlphaFoldDB" id="W7Y9B9"/>
<dbReference type="Gene3D" id="3.40.50.2000">
    <property type="entry name" value="Glycogen Phosphorylase B"/>
    <property type="match status" value="1"/>
</dbReference>
<keyword evidence="3" id="KW-1185">Reference proteome</keyword>
<dbReference type="GO" id="GO:0016757">
    <property type="term" value="F:glycosyltransferase activity"/>
    <property type="evidence" value="ECO:0007669"/>
    <property type="project" value="InterPro"/>
</dbReference>
<dbReference type="SUPFAM" id="SSF53756">
    <property type="entry name" value="UDP-Glycosyltransferase/glycogen phosphorylase"/>
    <property type="match status" value="1"/>
</dbReference>
<comment type="caution">
    <text evidence="2">The sequence shown here is derived from an EMBL/GenBank/DDBJ whole genome shotgun (WGS) entry which is preliminary data.</text>
</comment>
<dbReference type="EMBL" id="BAMD01000061">
    <property type="protein sequence ID" value="GAF04937.1"/>
    <property type="molecule type" value="Genomic_DNA"/>
</dbReference>
<gene>
    <name evidence="2" type="ORF">JCM21142_93660</name>
</gene>
<organism evidence="2 3">
    <name type="scientific">Saccharicrinis fermentans DSM 9555 = JCM 21142</name>
    <dbReference type="NCBI Taxonomy" id="869213"/>
    <lineage>
        <taxon>Bacteria</taxon>
        <taxon>Pseudomonadati</taxon>
        <taxon>Bacteroidota</taxon>
        <taxon>Bacteroidia</taxon>
        <taxon>Marinilabiliales</taxon>
        <taxon>Marinilabiliaceae</taxon>
        <taxon>Saccharicrinis</taxon>
    </lineage>
</organism>
<dbReference type="PANTHER" id="PTHR46401">
    <property type="entry name" value="GLYCOSYLTRANSFERASE WBBK-RELATED"/>
    <property type="match status" value="1"/>
</dbReference>
<evidence type="ECO:0000313" key="2">
    <source>
        <dbReference type="EMBL" id="GAF04937.1"/>
    </source>
</evidence>
<dbReference type="STRING" id="869213.GCA_000517085_02134"/>
<dbReference type="InterPro" id="IPR001296">
    <property type="entry name" value="Glyco_trans_1"/>
</dbReference>
<feature type="domain" description="Glycosyl transferase family 1" evidence="1">
    <location>
        <begin position="211"/>
        <end position="356"/>
    </location>
</feature>